<protein>
    <submittedName>
        <fullName evidence="2">Uncharacterized protein</fullName>
    </submittedName>
</protein>
<feature type="non-terminal residue" evidence="2">
    <location>
        <position position="1"/>
    </location>
</feature>
<dbReference type="EMBL" id="CAUYUJ010017683">
    <property type="protein sequence ID" value="CAK0876948.1"/>
    <property type="molecule type" value="Genomic_DNA"/>
</dbReference>
<accession>A0ABN9VTT9</accession>
<organism evidence="2 3">
    <name type="scientific">Prorocentrum cordatum</name>
    <dbReference type="NCBI Taxonomy" id="2364126"/>
    <lineage>
        <taxon>Eukaryota</taxon>
        <taxon>Sar</taxon>
        <taxon>Alveolata</taxon>
        <taxon>Dinophyceae</taxon>
        <taxon>Prorocentrales</taxon>
        <taxon>Prorocentraceae</taxon>
        <taxon>Prorocentrum</taxon>
    </lineage>
</organism>
<proteinExistence type="predicted"/>
<dbReference type="Proteomes" id="UP001189429">
    <property type="component" value="Unassembled WGS sequence"/>
</dbReference>
<evidence type="ECO:0000313" key="2">
    <source>
        <dbReference type="EMBL" id="CAK0876948.1"/>
    </source>
</evidence>
<name>A0ABN9VTT9_9DINO</name>
<evidence type="ECO:0000256" key="1">
    <source>
        <dbReference type="SAM" id="MobiDB-lite"/>
    </source>
</evidence>
<feature type="region of interest" description="Disordered" evidence="1">
    <location>
        <begin position="19"/>
        <end position="50"/>
    </location>
</feature>
<keyword evidence="3" id="KW-1185">Reference proteome</keyword>
<evidence type="ECO:0000313" key="3">
    <source>
        <dbReference type="Proteomes" id="UP001189429"/>
    </source>
</evidence>
<feature type="non-terminal residue" evidence="2">
    <location>
        <position position="50"/>
    </location>
</feature>
<gene>
    <name evidence="2" type="ORF">PCOR1329_LOCUS61135</name>
</gene>
<sequence>RRGIAACRAGAQPLSPCRVPRLAAQRGRRQREAGGPLAGGLPPGGRHPAG</sequence>
<comment type="caution">
    <text evidence="2">The sequence shown here is derived from an EMBL/GenBank/DDBJ whole genome shotgun (WGS) entry which is preliminary data.</text>
</comment>
<reference evidence="2" key="1">
    <citation type="submission" date="2023-10" db="EMBL/GenBank/DDBJ databases">
        <authorList>
            <person name="Chen Y."/>
            <person name="Shah S."/>
            <person name="Dougan E. K."/>
            <person name="Thang M."/>
            <person name="Chan C."/>
        </authorList>
    </citation>
    <scope>NUCLEOTIDE SEQUENCE [LARGE SCALE GENOMIC DNA]</scope>
</reference>